<keyword evidence="3" id="KW-1185">Reference proteome</keyword>
<accession>A0ABS8HPT2</accession>
<evidence type="ECO:0000313" key="3">
    <source>
        <dbReference type="Proteomes" id="UP001165492"/>
    </source>
</evidence>
<gene>
    <name evidence="2" type="ORF">LMF89_00200</name>
</gene>
<sequence length="45" mass="5270">MEINQVGRSTKKYGSPVSRERKAIRDIRGSKDYNGARIKYHPYDK</sequence>
<organism evidence="2 3">
    <name type="scientific">Pelosinus baikalensis</name>
    <dbReference type="NCBI Taxonomy" id="2892015"/>
    <lineage>
        <taxon>Bacteria</taxon>
        <taxon>Bacillati</taxon>
        <taxon>Bacillota</taxon>
        <taxon>Negativicutes</taxon>
        <taxon>Selenomonadales</taxon>
        <taxon>Sporomusaceae</taxon>
        <taxon>Pelosinus</taxon>
    </lineage>
</organism>
<comment type="caution">
    <text evidence="2">The sequence shown here is derived from an EMBL/GenBank/DDBJ whole genome shotgun (WGS) entry which is preliminary data.</text>
</comment>
<protein>
    <submittedName>
        <fullName evidence="2">Uncharacterized protein</fullName>
    </submittedName>
</protein>
<evidence type="ECO:0000256" key="1">
    <source>
        <dbReference type="SAM" id="MobiDB-lite"/>
    </source>
</evidence>
<feature type="region of interest" description="Disordered" evidence="1">
    <location>
        <begin position="1"/>
        <end position="28"/>
    </location>
</feature>
<proteinExistence type="predicted"/>
<reference evidence="2" key="1">
    <citation type="submission" date="2021-11" db="EMBL/GenBank/DDBJ databases">
        <title>Description of a new species Pelosinus isolated from the bottom sediments of Lake Baikal.</title>
        <authorList>
            <person name="Zakharyuk A."/>
        </authorList>
    </citation>
    <scope>NUCLEOTIDE SEQUENCE</scope>
    <source>
        <strain evidence="2">Bkl1</strain>
    </source>
</reference>
<dbReference type="EMBL" id="JAJHJB010000001">
    <property type="protein sequence ID" value="MCC5463779.1"/>
    <property type="molecule type" value="Genomic_DNA"/>
</dbReference>
<feature type="compositionally biased region" description="Basic and acidic residues" evidence="1">
    <location>
        <begin position="18"/>
        <end position="28"/>
    </location>
</feature>
<dbReference type="Proteomes" id="UP001165492">
    <property type="component" value="Unassembled WGS sequence"/>
</dbReference>
<name>A0ABS8HPT2_9FIRM</name>
<evidence type="ECO:0000313" key="2">
    <source>
        <dbReference type="EMBL" id="MCC5463779.1"/>
    </source>
</evidence>